<sequence>MVPFLKSVARDLREKYGRDMSDIVVVFPNKRASLFLDTYLAEIEHEAIWSPSYITISELFRQNSPLKVADPIKLVCDLHKSFVKCTEIDETLDHFYGWGQMLITDFDDIDKNMADAQLVFSNLKDIHELDDISYLTDDQKKMIQRFFSNFSEDHNSELKKRFLQLWSHFLDIYNDFNSRLAQQGLAYEGALYRQVVTDEKLKFEHKKYVFVGFNMLQKVEMQLCDRLMKEGKAVFYWDYDKAYMDNNHEAGHYIRQNLKYFPNELDADSDKGKLEANENGNESGQSAENIYDNLSRKKKINYFSAPTENVQARFVHTWLKENGLCKKTGNVAIVLADESLLPTVLHSLPKEVEHVNITIGYPLQQTPFYSLIQQLIQLQGIGHPKASNTYRLHQVLATLRHPYARYISQLNLQVIEQLESKKTFYPDRNSLIMNEDEGLAILFRDIDKVENLDEYNMGLLNYLIDILKQIGYNTKQQNVDQLFQESLFRSYTVINRLRGLVESGDLKVDTITLERLILQLFQTTSIPFHGEPAVGIQIMGVLETRNLDFDYMLVLSCNEGKWPKGVNDASFIPYSIRKAYGLTTIDNKVAISAYYFYRMIQRCQHLAFTYNNATEEGQTGEMSRFMLQLMIEGKNTVHRHSFKLGQTPCRDEYKEVDKTEAIWKKLNEHWKISPTFINTYMRCEKRFYYRYIEKLEEPDLIDEDEIDNRIFGNIFHRAAQLIYLQFAPKSAVKLDKDGKEQLIHPIIITKADFENAIKNEALIYRIVDQAFREELFKVSSNGYQPKYNGLQLINREVIANYLKQLLVIDCRQAPFTIIGLEIPIETRFVLPTSCGDKNITLSGFIDRLDSVAANGKPGLENMAEKIRVIDYKTGRAPVSHPAEIAEVFNPEMLRKHTDYYLQTILYALIVSQSTSLNPAKDPVSPGLLFIQNARAEDYDPTLKLGRGSYIENVADYKDEFWEGIMKILSDIFNKELPFRPTADKERCAACPYAGLCK</sequence>
<evidence type="ECO:0000313" key="3">
    <source>
        <dbReference type="Proteomes" id="UP000480425"/>
    </source>
</evidence>
<dbReference type="AlphaFoldDB" id="A0A6G1U5K5"/>
<evidence type="ECO:0000259" key="1">
    <source>
        <dbReference type="Pfam" id="PF12705"/>
    </source>
</evidence>
<dbReference type="InterPro" id="IPR027417">
    <property type="entry name" value="P-loop_NTPase"/>
</dbReference>
<dbReference type="EMBL" id="VZCB01000101">
    <property type="protein sequence ID" value="MQN82310.1"/>
    <property type="molecule type" value="Genomic_DNA"/>
</dbReference>
<evidence type="ECO:0000313" key="2">
    <source>
        <dbReference type="EMBL" id="MQN82310.1"/>
    </source>
</evidence>
<feature type="domain" description="PD-(D/E)XK endonuclease-like" evidence="1">
    <location>
        <begin position="672"/>
        <end position="997"/>
    </location>
</feature>
<accession>A0A6G1U5K5</accession>
<dbReference type="Proteomes" id="UP000480425">
    <property type="component" value="Unassembled WGS sequence"/>
</dbReference>
<dbReference type="InterPro" id="IPR038726">
    <property type="entry name" value="PDDEXK_AddAB-type"/>
</dbReference>
<reference evidence="2 3" key="1">
    <citation type="submission" date="2019-09" db="EMBL/GenBank/DDBJ databases">
        <title>Distinct polysaccharide growth profiles of human intestinal Prevotella copri isolates.</title>
        <authorList>
            <person name="Fehlner-Peach H."/>
            <person name="Magnabosco C."/>
            <person name="Raghavan V."/>
            <person name="Scher J.U."/>
            <person name="Tett A."/>
            <person name="Cox L.M."/>
            <person name="Gottsegen C."/>
            <person name="Watters A."/>
            <person name="Wiltshire- Gordon J.D."/>
            <person name="Segata N."/>
            <person name="Bonneau R."/>
            <person name="Littman D.R."/>
        </authorList>
    </citation>
    <scope>NUCLEOTIDE SEQUENCE [LARGE SCALE GENOMIC DNA]</scope>
    <source>
        <strain evidence="3">iA622</strain>
    </source>
</reference>
<dbReference type="OrthoDB" id="9762792at2"/>
<comment type="caution">
    <text evidence="2">The sequence shown here is derived from an EMBL/GenBank/DDBJ whole genome shotgun (WGS) entry which is preliminary data.</text>
</comment>
<name>A0A6G1U5K5_9BACT</name>
<dbReference type="Gene3D" id="3.90.320.10">
    <property type="match status" value="1"/>
</dbReference>
<dbReference type="SUPFAM" id="SSF52540">
    <property type="entry name" value="P-loop containing nucleoside triphosphate hydrolases"/>
    <property type="match status" value="1"/>
</dbReference>
<protein>
    <submittedName>
        <fullName evidence="2">PD-(D/E)XK nuclease family protein</fullName>
    </submittedName>
</protein>
<dbReference type="RefSeq" id="WP_153126159.1">
    <property type="nucleotide sequence ID" value="NZ_VZCB01000101.1"/>
</dbReference>
<dbReference type="Pfam" id="PF12705">
    <property type="entry name" value="PDDEXK_1"/>
    <property type="match status" value="1"/>
</dbReference>
<gene>
    <name evidence="2" type="ORF">F7D73_15470</name>
</gene>
<dbReference type="InterPro" id="IPR011604">
    <property type="entry name" value="PDDEXK-like_dom_sf"/>
</dbReference>
<organism evidence="2 3">
    <name type="scientific">Segatella copri</name>
    <dbReference type="NCBI Taxonomy" id="165179"/>
    <lineage>
        <taxon>Bacteria</taxon>
        <taxon>Pseudomonadati</taxon>
        <taxon>Bacteroidota</taxon>
        <taxon>Bacteroidia</taxon>
        <taxon>Bacteroidales</taxon>
        <taxon>Prevotellaceae</taxon>
        <taxon>Segatella</taxon>
    </lineage>
</organism>
<proteinExistence type="predicted"/>